<gene>
    <name evidence="1" type="ORF">U9M48_021267</name>
</gene>
<evidence type="ECO:0000313" key="1">
    <source>
        <dbReference type="EMBL" id="WVZ72876.1"/>
    </source>
</evidence>
<evidence type="ECO:0000313" key="2">
    <source>
        <dbReference type="Proteomes" id="UP001341281"/>
    </source>
</evidence>
<dbReference type="EMBL" id="CP144748">
    <property type="protein sequence ID" value="WVZ72876.1"/>
    <property type="molecule type" value="Genomic_DNA"/>
</dbReference>
<accession>A0AAQ3WTS8</accession>
<proteinExistence type="predicted"/>
<organism evidence="1 2">
    <name type="scientific">Paspalum notatum var. saurae</name>
    <dbReference type="NCBI Taxonomy" id="547442"/>
    <lineage>
        <taxon>Eukaryota</taxon>
        <taxon>Viridiplantae</taxon>
        <taxon>Streptophyta</taxon>
        <taxon>Embryophyta</taxon>
        <taxon>Tracheophyta</taxon>
        <taxon>Spermatophyta</taxon>
        <taxon>Magnoliopsida</taxon>
        <taxon>Liliopsida</taxon>
        <taxon>Poales</taxon>
        <taxon>Poaceae</taxon>
        <taxon>PACMAD clade</taxon>
        <taxon>Panicoideae</taxon>
        <taxon>Andropogonodae</taxon>
        <taxon>Paspaleae</taxon>
        <taxon>Paspalinae</taxon>
        <taxon>Paspalum</taxon>
    </lineage>
</organism>
<sequence>MMIVAFSDHHGRAADARGLFDKMPDWDGFLWTLMISRYTCGCSLRCDTTERHLGSKAKQSKANLRWYAVEKVPL</sequence>
<reference evidence="1 2" key="1">
    <citation type="submission" date="2024-02" db="EMBL/GenBank/DDBJ databases">
        <title>High-quality chromosome-scale genome assembly of Pensacola bahiagrass (Paspalum notatum Flugge var. saurae).</title>
        <authorList>
            <person name="Vega J.M."/>
            <person name="Podio M."/>
            <person name="Orjuela J."/>
            <person name="Siena L.A."/>
            <person name="Pessino S.C."/>
            <person name="Combes M.C."/>
            <person name="Mariac C."/>
            <person name="Albertini E."/>
            <person name="Pupilli F."/>
            <person name="Ortiz J.P.A."/>
            <person name="Leblanc O."/>
        </authorList>
    </citation>
    <scope>NUCLEOTIDE SEQUENCE [LARGE SCALE GENOMIC DNA]</scope>
    <source>
        <strain evidence="1">R1</strain>
        <tissue evidence="1">Leaf</tissue>
    </source>
</reference>
<keyword evidence="2" id="KW-1185">Reference proteome</keyword>
<dbReference type="Proteomes" id="UP001341281">
    <property type="component" value="Chromosome 04"/>
</dbReference>
<name>A0AAQ3WTS8_PASNO</name>
<evidence type="ECO:0008006" key="3">
    <source>
        <dbReference type="Google" id="ProtNLM"/>
    </source>
</evidence>
<dbReference type="AlphaFoldDB" id="A0AAQ3WTS8"/>
<protein>
    <recommendedName>
        <fullName evidence="3">Pentatricopeptide repeat-containing protein</fullName>
    </recommendedName>
</protein>